<sequence length="464" mass="50190">MRLRRLVAVACCASAVSLSGGVVAQASPPEPADLQLVATRDSLLATHYWYAQTFEGKPVLGGYYAKHVDKRTKRATVQDGRIPVSGLASTTPSVATERADATVDQQVAGDRAATELSVLPGPQSKLVYAVVSRTDRGSVRTIVDAASGEVIKTEDIVKRAEGTGKVFAPNPVASLQNEALTDQDDADAAVPAKAYKKVRLSDLDTSGYLSGKYAKLVGPTEQLAFQKNRKFEYTRADDRFEQVMAYSGITDAQRYIQRLGFKDVNNEAQDVTTIGFEDDNSYYDPSTDQITFGTGGVDDAEDAEIIWHELGHAIQDAQVPNFGQSLDGGSIGEAFGDWWAMIMSVPLQKDSATTPIACIGDWDATAYTDDTPHCLRRTDTDLKVADREGEVHFDGQIWSRALFDVYKAVGRDESARIVLEAQFSYTPDTTFAQAAETTVATAKALCGNRTADKVKAAFVARGIL</sequence>
<evidence type="ECO:0000313" key="7">
    <source>
        <dbReference type="EMBL" id="PRY42581.1"/>
    </source>
</evidence>
<proteinExistence type="predicted"/>
<accession>A0A2T0TA97</accession>
<evidence type="ECO:0000256" key="1">
    <source>
        <dbReference type="ARBA" id="ARBA00022670"/>
    </source>
</evidence>
<dbReference type="PANTHER" id="PTHR33794">
    <property type="entry name" value="BACILLOLYSIN"/>
    <property type="match status" value="1"/>
</dbReference>
<evidence type="ECO:0000256" key="5">
    <source>
        <dbReference type="SAM" id="SignalP"/>
    </source>
</evidence>
<evidence type="ECO:0000256" key="2">
    <source>
        <dbReference type="ARBA" id="ARBA00022801"/>
    </source>
</evidence>
<keyword evidence="8" id="KW-1185">Reference proteome</keyword>
<keyword evidence="1 7" id="KW-0645">Protease</keyword>
<dbReference type="InterPro" id="IPR027268">
    <property type="entry name" value="Peptidase_M4/M1_CTD_sf"/>
</dbReference>
<name>A0A2T0TA97_9PSEU</name>
<dbReference type="Pfam" id="PF02868">
    <property type="entry name" value="Peptidase_M4_C"/>
    <property type="match status" value="1"/>
</dbReference>
<evidence type="ECO:0000259" key="6">
    <source>
        <dbReference type="Pfam" id="PF02868"/>
    </source>
</evidence>
<evidence type="ECO:0000313" key="8">
    <source>
        <dbReference type="Proteomes" id="UP000239494"/>
    </source>
</evidence>
<gene>
    <name evidence="7" type="ORF">CLV43_104416</name>
</gene>
<keyword evidence="3" id="KW-0862">Zinc</keyword>
<dbReference type="PANTHER" id="PTHR33794:SF1">
    <property type="entry name" value="BACILLOLYSIN"/>
    <property type="match status" value="1"/>
</dbReference>
<evidence type="ECO:0000256" key="3">
    <source>
        <dbReference type="ARBA" id="ARBA00022833"/>
    </source>
</evidence>
<dbReference type="Gene3D" id="1.10.390.10">
    <property type="entry name" value="Neutral Protease Domain 2"/>
    <property type="match status" value="1"/>
</dbReference>
<dbReference type="GO" id="GO:0004222">
    <property type="term" value="F:metalloendopeptidase activity"/>
    <property type="evidence" value="ECO:0007669"/>
    <property type="project" value="InterPro"/>
</dbReference>
<dbReference type="GO" id="GO:0006508">
    <property type="term" value="P:proteolysis"/>
    <property type="evidence" value="ECO:0007669"/>
    <property type="project" value="UniProtKB-KW"/>
</dbReference>
<dbReference type="AlphaFoldDB" id="A0A2T0TA97"/>
<dbReference type="InterPro" id="IPR050728">
    <property type="entry name" value="Zinc_Metalloprotease_M4"/>
</dbReference>
<feature type="signal peptide" evidence="5">
    <location>
        <begin position="1"/>
        <end position="24"/>
    </location>
</feature>
<dbReference type="InterPro" id="IPR001570">
    <property type="entry name" value="Peptidase_M4_C_domain"/>
</dbReference>
<comment type="caution">
    <text evidence="7">The sequence shown here is derived from an EMBL/GenBank/DDBJ whole genome shotgun (WGS) entry which is preliminary data.</text>
</comment>
<keyword evidence="2" id="KW-0378">Hydrolase</keyword>
<dbReference type="EMBL" id="PVTF01000004">
    <property type="protein sequence ID" value="PRY42581.1"/>
    <property type="molecule type" value="Genomic_DNA"/>
</dbReference>
<evidence type="ECO:0000256" key="4">
    <source>
        <dbReference type="ARBA" id="ARBA00023049"/>
    </source>
</evidence>
<keyword evidence="4 7" id="KW-0482">Metalloprotease</keyword>
<feature type="chain" id="PRO_5039519783" evidence="5">
    <location>
        <begin position="25"/>
        <end position="464"/>
    </location>
</feature>
<protein>
    <submittedName>
        <fullName evidence="7">Zn-dependent metalloprotease</fullName>
    </submittedName>
</protein>
<keyword evidence="5" id="KW-0732">Signal</keyword>
<organism evidence="7 8">
    <name type="scientific">Umezawaea tangerina</name>
    <dbReference type="NCBI Taxonomy" id="84725"/>
    <lineage>
        <taxon>Bacteria</taxon>
        <taxon>Bacillati</taxon>
        <taxon>Actinomycetota</taxon>
        <taxon>Actinomycetes</taxon>
        <taxon>Pseudonocardiales</taxon>
        <taxon>Pseudonocardiaceae</taxon>
        <taxon>Umezawaea</taxon>
    </lineage>
</organism>
<dbReference type="OrthoDB" id="5377264at2"/>
<dbReference type="Proteomes" id="UP000239494">
    <property type="component" value="Unassembled WGS sequence"/>
</dbReference>
<reference evidence="7 8" key="1">
    <citation type="submission" date="2018-03" db="EMBL/GenBank/DDBJ databases">
        <title>Genomic Encyclopedia of Archaeal and Bacterial Type Strains, Phase II (KMG-II): from individual species to whole genera.</title>
        <authorList>
            <person name="Goeker M."/>
        </authorList>
    </citation>
    <scope>NUCLEOTIDE SEQUENCE [LARGE SCALE GENOMIC DNA]</scope>
    <source>
        <strain evidence="7 8">DSM 44720</strain>
    </source>
</reference>
<feature type="domain" description="Peptidase M4 C-terminal" evidence="6">
    <location>
        <begin position="329"/>
        <end position="463"/>
    </location>
</feature>
<dbReference type="SUPFAM" id="SSF55486">
    <property type="entry name" value="Metalloproteases ('zincins'), catalytic domain"/>
    <property type="match status" value="1"/>
</dbReference>